<dbReference type="AlphaFoldDB" id="A0A4Q9DGK7"/>
<dbReference type="InterPro" id="IPR018657">
    <property type="entry name" value="LarA-like_N"/>
</dbReference>
<dbReference type="InterPro" id="IPR048068">
    <property type="entry name" value="LarA-like"/>
</dbReference>
<evidence type="ECO:0000313" key="4">
    <source>
        <dbReference type="Proteomes" id="UP000293142"/>
    </source>
</evidence>
<keyword evidence="4" id="KW-1185">Reference proteome</keyword>
<reference evidence="3 4" key="1">
    <citation type="submission" date="2019-02" db="EMBL/GenBank/DDBJ databases">
        <title>Paenibacillus sp. nov., isolated from surface-sterilized tissue of Thalictrum simplex L.</title>
        <authorList>
            <person name="Tuo L."/>
        </authorList>
    </citation>
    <scope>NUCLEOTIDE SEQUENCE [LARGE SCALE GENOMIC DNA]</scope>
    <source>
        <strain evidence="3 4">N2SHLJ1</strain>
    </source>
</reference>
<dbReference type="OrthoDB" id="9770545at2"/>
<dbReference type="RefSeq" id="WP_131018305.1">
    <property type="nucleotide sequence ID" value="NZ_SIRE01000036.1"/>
</dbReference>
<gene>
    <name evidence="3" type="primary">larA</name>
    <name evidence="3" type="ORF">EYB31_35270</name>
</gene>
<evidence type="ECO:0000313" key="3">
    <source>
        <dbReference type="EMBL" id="TBL69843.1"/>
    </source>
</evidence>
<protein>
    <submittedName>
        <fullName evidence="3">Nickel-dependent lactate racemase</fullName>
    </submittedName>
</protein>
<dbReference type="InterPro" id="IPR048520">
    <property type="entry name" value="LarA_C"/>
</dbReference>
<dbReference type="GO" id="GO:0050043">
    <property type="term" value="F:lactate racemase activity"/>
    <property type="evidence" value="ECO:0007669"/>
    <property type="project" value="InterPro"/>
</dbReference>
<feature type="domain" description="Lactate racemase C-terminal" evidence="2">
    <location>
        <begin position="267"/>
        <end position="386"/>
    </location>
</feature>
<accession>A0A4Q9DGK7</accession>
<dbReference type="InterPro" id="IPR047926">
    <property type="entry name" value="Ni_dep_LarA"/>
</dbReference>
<dbReference type="Gene3D" id="3.40.50.11440">
    <property type="match status" value="1"/>
</dbReference>
<dbReference type="EMBL" id="SIRE01000036">
    <property type="protein sequence ID" value="TBL69843.1"/>
    <property type="molecule type" value="Genomic_DNA"/>
</dbReference>
<evidence type="ECO:0000259" key="2">
    <source>
        <dbReference type="Pfam" id="PF21113"/>
    </source>
</evidence>
<proteinExistence type="predicted"/>
<dbReference type="Gene3D" id="3.90.226.30">
    <property type="match status" value="1"/>
</dbReference>
<dbReference type="NCBIfam" id="NF033504">
    <property type="entry name" value="Ni_dep_LarA"/>
    <property type="match status" value="1"/>
</dbReference>
<feature type="domain" description="LarA-like N-terminal" evidence="1">
    <location>
        <begin position="6"/>
        <end position="199"/>
    </location>
</feature>
<dbReference type="InterPro" id="IPR043166">
    <property type="entry name" value="LarA-like_C"/>
</dbReference>
<comment type="caution">
    <text evidence="3">The sequence shown here is derived from an EMBL/GenBank/DDBJ whole genome shotgun (WGS) entry which is preliminary data.</text>
</comment>
<dbReference type="PANTHER" id="PTHR33171:SF17">
    <property type="entry name" value="LARA-LIKE N-TERMINAL DOMAIN-CONTAINING PROTEIN"/>
    <property type="match status" value="1"/>
</dbReference>
<dbReference type="PANTHER" id="PTHR33171">
    <property type="entry name" value="LAR_N DOMAIN-CONTAINING PROTEIN"/>
    <property type="match status" value="1"/>
</dbReference>
<name>A0A4Q9DGK7_9BACL</name>
<dbReference type="Pfam" id="PF21113">
    <property type="entry name" value="LarA_C"/>
    <property type="match status" value="1"/>
</dbReference>
<dbReference type="Pfam" id="PF09861">
    <property type="entry name" value="Lar_N"/>
    <property type="match status" value="1"/>
</dbReference>
<dbReference type="Proteomes" id="UP000293142">
    <property type="component" value="Unassembled WGS sequence"/>
</dbReference>
<organism evidence="3 4">
    <name type="scientific">Paenibacillus thalictri</name>
    <dbReference type="NCBI Taxonomy" id="2527873"/>
    <lineage>
        <taxon>Bacteria</taxon>
        <taxon>Bacillati</taxon>
        <taxon>Bacillota</taxon>
        <taxon>Bacilli</taxon>
        <taxon>Bacillales</taxon>
        <taxon>Paenibacillaceae</taxon>
        <taxon>Paenibacillus</taxon>
    </lineage>
</organism>
<sequence>MFSLLYGKTAISLTFPADRSPDILTYPSGPRPDRELCITEALAHPIASLPLSELAKSRRDAVILISDISRLCPSYLFLPALIDQLNAGGIDDSRIRIVVALGLHRKQTEEELRQLTGETVYKRVRVVNHSALSEDCIPVGTTSQGTPVEINRTVAGADLLIATGNVEPHALAGLSGGVKALMPGTASHRSIECNHALSLTYKTVPGQTANPIHRDMEEAQQFVPIHFLFNVVVDHERRILAAACGQPAAAHRVLSELAGKAFISTAAKKYDITIVSAGGYPKDTQLYQALKALKNAAAVTKPGGEIVLAAECGEMLGNGIFQYWVDTMPNRAYMVARLQKQFVVGAHKILHIDEVLRQHKVHLYSSMGEAAVRLLGFEPVAELQAAYDRLTADRSKSIALMPYGSLTFTQG</sequence>
<evidence type="ECO:0000259" key="1">
    <source>
        <dbReference type="Pfam" id="PF09861"/>
    </source>
</evidence>